<dbReference type="GO" id="GO:0004359">
    <property type="term" value="F:glutaminase activity"/>
    <property type="evidence" value="ECO:0007669"/>
    <property type="project" value="UniProtKB-UniRule"/>
</dbReference>
<feature type="binding site" evidence="7">
    <location>
        <position position="251"/>
    </location>
    <ligand>
        <name>substrate</name>
    </ligand>
</feature>
<evidence type="ECO:0000256" key="6">
    <source>
        <dbReference type="ARBA" id="ARBA00070405"/>
    </source>
</evidence>
<gene>
    <name evidence="7 9" type="primary">glsA</name>
    <name evidence="9" type="ORF">ESO86_12960</name>
</gene>
<feature type="binding site" evidence="7">
    <location>
        <position position="174"/>
    </location>
    <ligand>
        <name>substrate</name>
    </ligand>
</feature>
<dbReference type="InterPro" id="IPR036513">
    <property type="entry name" value="STAS_dom_sf"/>
</dbReference>
<evidence type="ECO:0000256" key="3">
    <source>
        <dbReference type="ARBA" id="ARBA00012918"/>
    </source>
</evidence>
<dbReference type="OrthoDB" id="9788822at2"/>
<reference evidence="9 10" key="1">
    <citation type="submission" date="2019-01" db="EMBL/GenBank/DDBJ databases">
        <authorList>
            <person name="Li J."/>
        </authorList>
    </citation>
    <scope>NUCLEOTIDE SEQUENCE [LARGE SCALE GENOMIC DNA]</scope>
    <source>
        <strain evidence="9 10">CGMCC 4.7180</strain>
    </source>
</reference>
<dbReference type="HAMAP" id="MF_00313">
    <property type="entry name" value="Glutaminase"/>
    <property type="match status" value="1"/>
</dbReference>
<protein>
    <recommendedName>
        <fullName evidence="6 7">Glutaminase</fullName>
        <ecNumber evidence="3 7">3.5.1.2</ecNumber>
    </recommendedName>
</protein>
<comment type="subunit">
    <text evidence="2 7">Homotetramer.</text>
</comment>
<dbReference type="AlphaFoldDB" id="A0A4Q2JGK4"/>
<organism evidence="9 10">
    <name type="scientific">Agromyces binzhouensis</name>
    <dbReference type="NCBI Taxonomy" id="1817495"/>
    <lineage>
        <taxon>Bacteria</taxon>
        <taxon>Bacillati</taxon>
        <taxon>Actinomycetota</taxon>
        <taxon>Actinomycetes</taxon>
        <taxon>Micrococcales</taxon>
        <taxon>Microbacteriaceae</taxon>
        <taxon>Agromyces</taxon>
    </lineage>
</organism>
<dbReference type="FunFam" id="3.40.710.10:FF:000005">
    <property type="entry name" value="Glutaminase"/>
    <property type="match status" value="1"/>
</dbReference>
<feature type="binding site" evidence="7">
    <location>
        <position position="167"/>
    </location>
    <ligand>
        <name>substrate</name>
    </ligand>
</feature>
<evidence type="ECO:0000259" key="8">
    <source>
        <dbReference type="PROSITE" id="PS50801"/>
    </source>
</evidence>
<dbReference type="InterPro" id="IPR015868">
    <property type="entry name" value="Glutaminase"/>
</dbReference>
<feature type="domain" description="STAS" evidence="8">
    <location>
        <begin position="326"/>
        <end position="420"/>
    </location>
</feature>
<accession>A0A4Q2JGK4</accession>
<dbReference type="Gene3D" id="3.40.710.10">
    <property type="entry name" value="DD-peptidase/beta-lactamase superfamily"/>
    <property type="match status" value="1"/>
</dbReference>
<dbReference type="InterPro" id="IPR012338">
    <property type="entry name" value="Beta-lactam/transpept-like"/>
</dbReference>
<dbReference type="EC" id="3.5.1.2" evidence="3 7"/>
<comment type="similarity">
    <text evidence="1 7">Belongs to the glutaminase family.</text>
</comment>
<comment type="catalytic activity">
    <reaction evidence="5 7">
        <text>L-glutamine + H2O = L-glutamate + NH4(+)</text>
        <dbReference type="Rhea" id="RHEA:15889"/>
        <dbReference type="ChEBI" id="CHEBI:15377"/>
        <dbReference type="ChEBI" id="CHEBI:28938"/>
        <dbReference type="ChEBI" id="CHEBI:29985"/>
        <dbReference type="ChEBI" id="CHEBI:58359"/>
        <dbReference type="EC" id="3.5.1.2"/>
    </reaction>
</comment>
<feature type="binding site" evidence="7">
    <location>
        <position position="123"/>
    </location>
    <ligand>
        <name>substrate</name>
    </ligand>
</feature>
<dbReference type="SUPFAM" id="SSF56601">
    <property type="entry name" value="beta-lactamase/transpeptidase-like"/>
    <property type="match status" value="1"/>
</dbReference>
<evidence type="ECO:0000256" key="5">
    <source>
        <dbReference type="ARBA" id="ARBA00049534"/>
    </source>
</evidence>
<comment type="caution">
    <text evidence="9">The sequence shown here is derived from an EMBL/GenBank/DDBJ whole genome shotgun (WGS) entry which is preliminary data.</text>
</comment>
<keyword evidence="4 7" id="KW-0378">Hydrolase</keyword>
<evidence type="ECO:0000313" key="10">
    <source>
        <dbReference type="Proteomes" id="UP000292881"/>
    </source>
</evidence>
<dbReference type="GO" id="GO:0006543">
    <property type="term" value="P:L-glutamine catabolic process"/>
    <property type="evidence" value="ECO:0007669"/>
    <property type="project" value="TreeGrafter"/>
</dbReference>
<keyword evidence="10" id="KW-1185">Reference proteome</keyword>
<name>A0A4Q2JGK4_9MICO</name>
<evidence type="ECO:0000256" key="2">
    <source>
        <dbReference type="ARBA" id="ARBA00011881"/>
    </source>
</evidence>
<evidence type="ECO:0000256" key="1">
    <source>
        <dbReference type="ARBA" id="ARBA00011076"/>
    </source>
</evidence>
<evidence type="ECO:0000313" key="9">
    <source>
        <dbReference type="EMBL" id="RXZ45854.1"/>
    </source>
</evidence>
<dbReference type="PANTHER" id="PTHR12544:SF29">
    <property type="entry name" value="GLUTAMINASE"/>
    <property type="match status" value="1"/>
</dbReference>
<dbReference type="Pfam" id="PF01740">
    <property type="entry name" value="STAS"/>
    <property type="match status" value="1"/>
</dbReference>
<dbReference type="EMBL" id="SDPL01000300">
    <property type="protein sequence ID" value="RXZ45854.1"/>
    <property type="molecule type" value="Genomic_DNA"/>
</dbReference>
<keyword evidence="7" id="KW-0007">Acetylation</keyword>
<feature type="binding site" evidence="7">
    <location>
        <position position="74"/>
    </location>
    <ligand>
        <name>substrate</name>
    </ligand>
</feature>
<dbReference type="Gene3D" id="3.30.750.24">
    <property type="entry name" value="STAS domain"/>
    <property type="match status" value="1"/>
</dbReference>
<feature type="binding site" evidence="7">
    <location>
        <position position="199"/>
    </location>
    <ligand>
        <name>substrate</name>
    </ligand>
</feature>
<sequence>MSAEDRSRLLGAAVDRVLGDALREVAARIAEGSVADYIPELADADPEAFGVSIASVLGRAYGAGDADAPFTIQSASKPFVYAFACEELGAEAVHEHVGVEPSGEPFNAISLDERGRPENPFINAGAIVTTSLVPADDADDRFRRIRDALSRFAGRELDLDDEVYRSEAATGHRNRALAGLALAAGSLATDDVDAATDPYFRQCALRVTTADLAVMGATLANGGVNPITRDRVVGERAARNTLSVMATCGMYDRSGDWAFRVGMPAKSGVGGGIVAVRPGEFGVGVYAPPLDEAGNSVRGVAMLEALSDRFGLHMFDHVAEPVSPVAEVDVDAAAGTVTFDLRGELDFVAAEQIVHDVGRVLEHTDARVVRLDFGDVTVVAGVAEQLLGATAAAAEAAGVEVHAIGAPDEVLEQFGVAERD</sequence>
<dbReference type="NCBIfam" id="TIGR03814">
    <property type="entry name" value="Gln_ase"/>
    <property type="match status" value="1"/>
</dbReference>
<dbReference type="Pfam" id="PF04960">
    <property type="entry name" value="Glutaminase"/>
    <property type="match status" value="1"/>
</dbReference>
<dbReference type="SUPFAM" id="SSF52091">
    <property type="entry name" value="SpoIIaa-like"/>
    <property type="match status" value="1"/>
</dbReference>
<dbReference type="InterPro" id="IPR002645">
    <property type="entry name" value="STAS_dom"/>
</dbReference>
<dbReference type="GO" id="GO:0006537">
    <property type="term" value="P:glutamate biosynthetic process"/>
    <property type="evidence" value="ECO:0007669"/>
    <property type="project" value="TreeGrafter"/>
</dbReference>
<evidence type="ECO:0000256" key="7">
    <source>
        <dbReference type="HAMAP-Rule" id="MF_00313"/>
    </source>
</evidence>
<feature type="binding site" evidence="7">
    <location>
        <position position="269"/>
    </location>
    <ligand>
        <name>substrate</name>
    </ligand>
</feature>
<dbReference type="Proteomes" id="UP000292881">
    <property type="component" value="Unassembled WGS sequence"/>
</dbReference>
<dbReference type="PANTHER" id="PTHR12544">
    <property type="entry name" value="GLUTAMINASE"/>
    <property type="match status" value="1"/>
</dbReference>
<evidence type="ECO:0000256" key="4">
    <source>
        <dbReference type="ARBA" id="ARBA00022801"/>
    </source>
</evidence>
<proteinExistence type="inferred from homology"/>
<dbReference type="PROSITE" id="PS50801">
    <property type="entry name" value="STAS"/>
    <property type="match status" value="1"/>
</dbReference>